<sequence length="179" mass="19898">MDARWNTTERFKGTQHAGSWEPPGGFKAVNRRPVCDGFLNMELSDQPIHYHFTSCISGLLRDPDCSNFAMNACRIACMAADVLRGRRPARLLGKIMSPSCLGKLRTVAMLVENHLNSHADVRENLCTRPVVPTTIDGMFTSDHCLELCILLSIGSADYCMSMRLDFVGSRWICVLADMG</sequence>
<evidence type="ECO:0000313" key="3">
    <source>
        <dbReference type="Proteomes" id="UP000252530"/>
    </source>
</evidence>
<name>A0A366K9L1_9BIFI</name>
<dbReference type="EMBL" id="PDCG01000002">
    <property type="protein sequence ID" value="RBP98017.1"/>
    <property type="molecule type" value="Genomic_DNA"/>
</dbReference>
<keyword evidence="3" id="KW-1185">Reference proteome</keyword>
<gene>
    <name evidence="2" type="ORF">CRD60_02235</name>
</gene>
<feature type="region of interest" description="Disordered" evidence="1">
    <location>
        <begin position="1"/>
        <end position="23"/>
    </location>
</feature>
<proteinExistence type="predicted"/>
<dbReference type="InterPro" id="IPR045596">
    <property type="entry name" value="DUF6459"/>
</dbReference>
<feature type="compositionally biased region" description="Basic and acidic residues" evidence="1">
    <location>
        <begin position="1"/>
        <end position="12"/>
    </location>
</feature>
<dbReference type="Proteomes" id="UP000252530">
    <property type="component" value="Unassembled WGS sequence"/>
</dbReference>
<accession>A0A366K9L1</accession>
<dbReference type="AlphaFoldDB" id="A0A366K9L1"/>
<protein>
    <submittedName>
        <fullName evidence="2">Uncharacterized protein</fullName>
    </submittedName>
</protein>
<evidence type="ECO:0000313" key="2">
    <source>
        <dbReference type="EMBL" id="RBP98017.1"/>
    </source>
</evidence>
<dbReference type="Pfam" id="PF20060">
    <property type="entry name" value="DUF6459"/>
    <property type="match status" value="1"/>
</dbReference>
<comment type="caution">
    <text evidence="2">The sequence shown here is derived from an EMBL/GenBank/DDBJ whole genome shotgun (WGS) entry which is preliminary data.</text>
</comment>
<organism evidence="2 3">
    <name type="scientific">Bifidobacterium aemilianum</name>
    <dbReference type="NCBI Taxonomy" id="2493120"/>
    <lineage>
        <taxon>Bacteria</taxon>
        <taxon>Bacillati</taxon>
        <taxon>Actinomycetota</taxon>
        <taxon>Actinomycetes</taxon>
        <taxon>Bifidobacteriales</taxon>
        <taxon>Bifidobacteriaceae</taxon>
        <taxon>Bifidobacterium</taxon>
    </lineage>
</organism>
<evidence type="ECO:0000256" key="1">
    <source>
        <dbReference type="SAM" id="MobiDB-lite"/>
    </source>
</evidence>
<reference evidence="2 3" key="1">
    <citation type="submission" date="2017-10" db="EMBL/GenBank/DDBJ databases">
        <title>Bifidobacterium xylocopum sp. nov. and Bifidobacterium aemilianum sp. nov., from the carpenter bee (Xylocopa violacea) digestive tract.</title>
        <authorList>
            <person name="Alberoni D."/>
            <person name="Baffoni L."/>
            <person name="Di Gioia D."/>
            <person name="Gaggia F."/>
            <person name="Biavati B."/>
        </authorList>
    </citation>
    <scope>NUCLEOTIDE SEQUENCE [LARGE SCALE GENOMIC DNA]</scope>
    <source>
        <strain evidence="2 3">XV10</strain>
    </source>
</reference>